<evidence type="ECO:0000313" key="3">
    <source>
        <dbReference type="EMBL" id="VAX31928.1"/>
    </source>
</evidence>
<gene>
    <name evidence="3" type="ORF">MNBD_NITROSPINAE05-379</name>
</gene>
<name>A0A3B1D7J8_9ZZZZ</name>
<feature type="compositionally biased region" description="Basic and acidic residues" evidence="1">
    <location>
        <begin position="1"/>
        <end position="10"/>
    </location>
</feature>
<evidence type="ECO:0008006" key="4">
    <source>
        <dbReference type="Google" id="ProtNLM"/>
    </source>
</evidence>
<sequence>MKNQDDEKSFLKKVKQSLDQGEENIPPETRSRLHRIRQEALRIKEQEKSRVIKWLPTPYPALATAAVVLLAVLLSFPGDREQALFHPLDDLEILASNNKIEFYEELDFYAWLTEEEPNAG</sequence>
<feature type="region of interest" description="Disordered" evidence="1">
    <location>
        <begin position="1"/>
        <end position="31"/>
    </location>
</feature>
<accession>A0A3B1D7J8</accession>
<keyword evidence="2" id="KW-0812">Transmembrane</keyword>
<dbReference type="AlphaFoldDB" id="A0A3B1D7J8"/>
<feature type="transmembrane region" description="Helical" evidence="2">
    <location>
        <begin position="59"/>
        <end position="76"/>
    </location>
</feature>
<dbReference type="EMBL" id="UOGG01000179">
    <property type="protein sequence ID" value="VAX31928.1"/>
    <property type="molecule type" value="Genomic_DNA"/>
</dbReference>
<protein>
    <recommendedName>
        <fullName evidence="4">DUF3619 family protein</fullName>
    </recommendedName>
</protein>
<evidence type="ECO:0000256" key="1">
    <source>
        <dbReference type="SAM" id="MobiDB-lite"/>
    </source>
</evidence>
<reference evidence="3" key="1">
    <citation type="submission" date="2018-06" db="EMBL/GenBank/DDBJ databases">
        <authorList>
            <person name="Zhirakovskaya E."/>
        </authorList>
    </citation>
    <scope>NUCLEOTIDE SEQUENCE</scope>
</reference>
<keyword evidence="2" id="KW-1133">Transmembrane helix</keyword>
<organism evidence="3">
    <name type="scientific">hydrothermal vent metagenome</name>
    <dbReference type="NCBI Taxonomy" id="652676"/>
    <lineage>
        <taxon>unclassified sequences</taxon>
        <taxon>metagenomes</taxon>
        <taxon>ecological metagenomes</taxon>
    </lineage>
</organism>
<evidence type="ECO:0000256" key="2">
    <source>
        <dbReference type="SAM" id="Phobius"/>
    </source>
</evidence>
<keyword evidence="2" id="KW-0472">Membrane</keyword>
<proteinExistence type="predicted"/>